<keyword evidence="6" id="KW-0175">Coiled coil</keyword>
<dbReference type="AlphaFoldDB" id="A0AA86SD55"/>
<protein>
    <recommendedName>
        <fullName evidence="8">BHLH domain-containing protein</fullName>
    </recommendedName>
</protein>
<evidence type="ECO:0000256" key="7">
    <source>
        <dbReference type="SAM" id="MobiDB-lite"/>
    </source>
</evidence>
<keyword evidence="10" id="KW-1185">Reference proteome</keyword>
<evidence type="ECO:0000256" key="5">
    <source>
        <dbReference type="ARBA" id="ARBA00023242"/>
    </source>
</evidence>
<gene>
    <name evidence="9" type="ORF">AYBTSS11_LOCUS11712</name>
</gene>
<evidence type="ECO:0000256" key="3">
    <source>
        <dbReference type="ARBA" id="ARBA00023125"/>
    </source>
</evidence>
<evidence type="ECO:0000259" key="8">
    <source>
        <dbReference type="PROSITE" id="PS50888"/>
    </source>
</evidence>
<organism evidence="9 10">
    <name type="scientific">Sphenostylis stenocarpa</name>
    <dbReference type="NCBI Taxonomy" id="92480"/>
    <lineage>
        <taxon>Eukaryota</taxon>
        <taxon>Viridiplantae</taxon>
        <taxon>Streptophyta</taxon>
        <taxon>Embryophyta</taxon>
        <taxon>Tracheophyta</taxon>
        <taxon>Spermatophyta</taxon>
        <taxon>Magnoliopsida</taxon>
        <taxon>eudicotyledons</taxon>
        <taxon>Gunneridae</taxon>
        <taxon>Pentapetalae</taxon>
        <taxon>rosids</taxon>
        <taxon>fabids</taxon>
        <taxon>Fabales</taxon>
        <taxon>Fabaceae</taxon>
        <taxon>Papilionoideae</taxon>
        <taxon>50 kb inversion clade</taxon>
        <taxon>NPAAA clade</taxon>
        <taxon>indigoferoid/millettioid clade</taxon>
        <taxon>Phaseoleae</taxon>
        <taxon>Sphenostylis</taxon>
    </lineage>
</organism>
<dbReference type="EMBL" id="OY731400">
    <property type="protein sequence ID" value="CAJ1944071.1"/>
    <property type="molecule type" value="Genomic_DNA"/>
</dbReference>
<dbReference type="InterPro" id="IPR036638">
    <property type="entry name" value="HLH_DNA-bd_sf"/>
</dbReference>
<dbReference type="Gramene" id="rna-AYBTSS11_LOCUS11712">
    <property type="protein sequence ID" value="CAJ1944071.1"/>
    <property type="gene ID" value="gene-AYBTSS11_LOCUS11712"/>
</dbReference>
<feature type="compositionally biased region" description="Polar residues" evidence="7">
    <location>
        <begin position="152"/>
        <end position="171"/>
    </location>
</feature>
<keyword evidence="3" id="KW-0238">DNA-binding</keyword>
<feature type="domain" description="BHLH" evidence="8">
    <location>
        <begin position="174"/>
        <end position="223"/>
    </location>
</feature>
<dbReference type="PANTHER" id="PTHR47075:SF9">
    <property type="entry name" value="TRANSCRIPTION FACTOR BHLH47"/>
    <property type="match status" value="1"/>
</dbReference>
<name>A0AA86SD55_9FABA</name>
<evidence type="ECO:0000256" key="4">
    <source>
        <dbReference type="ARBA" id="ARBA00023163"/>
    </source>
</evidence>
<sequence length="365" mass="39844">MGVIGRWGQNLIGSRCWLRWWGPAAGYCPNQSVAGITERSMVSLNDPTGICPTIPSIRTLHFMGHAAPIQCMIGSLSAHQRENVESPIATETAIAGPVKLPKHGESHPSHVMFVISRGFVLAVGLELPPHAPAEQLEILLLEGFVHMGSESATPAVETSKNRSSSGKTNQGKVPRKIHKAEREKMKREHLNELFLDLANALDVNENNGKASILCEAARLLKDLLSQIQSLKKENVTLLSESHYVTMEKNELKEENCSLETQIEKLQGEINARVAQSKPDLNVHPHLELAPLEQPNFPGQSLQLHTMEPNLQQGSAVLLVPFPPDLQASFPASNVTEVAPNSTSVISKPHARYPTAADSWPSQLLG</sequence>
<dbReference type="InterPro" id="IPR057075">
    <property type="entry name" value="bHLH_IRO3"/>
</dbReference>
<dbReference type="GO" id="GO:0003677">
    <property type="term" value="F:DNA binding"/>
    <property type="evidence" value="ECO:0007669"/>
    <property type="project" value="UniProtKB-KW"/>
</dbReference>
<proteinExistence type="predicted"/>
<accession>A0AA86SD55</accession>
<evidence type="ECO:0000256" key="1">
    <source>
        <dbReference type="ARBA" id="ARBA00004123"/>
    </source>
</evidence>
<keyword evidence="4" id="KW-0804">Transcription</keyword>
<dbReference type="Proteomes" id="UP001189624">
    <property type="component" value="Chromosome 3"/>
</dbReference>
<dbReference type="SUPFAM" id="SSF47459">
    <property type="entry name" value="HLH, helix-loop-helix DNA-binding domain"/>
    <property type="match status" value="1"/>
</dbReference>
<dbReference type="Gene3D" id="4.10.280.10">
    <property type="entry name" value="Helix-loop-helix DNA-binding domain"/>
    <property type="match status" value="1"/>
</dbReference>
<evidence type="ECO:0000256" key="6">
    <source>
        <dbReference type="SAM" id="Coils"/>
    </source>
</evidence>
<dbReference type="GO" id="GO:0005634">
    <property type="term" value="C:nucleus"/>
    <property type="evidence" value="ECO:0007669"/>
    <property type="project" value="UniProtKB-SubCell"/>
</dbReference>
<keyword evidence="5" id="KW-0539">Nucleus</keyword>
<reference evidence="9" key="1">
    <citation type="submission" date="2023-10" db="EMBL/GenBank/DDBJ databases">
        <authorList>
            <person name="Domelevo Entfellner J.-B."/>
        </authorList>
    </citation>
    <scope>NUCLEOTIDE SEQUENCE</scope>
</reference>
<dbReference type="PROSITE" id="PS50888">
    <property type="entry name" value="BHLH"/>
    <property type="match status" value="1"/>
</dbReference>
<evidence type="ECO:0000256" key="2">
    <source>
        <dbReference type="ARBA" id="ARBA00023015"/>
    </source>
</evidence>
<dbReference type="CDD" id="cd11446">
    <property type="entry name" value="bHLH_AtILR3_like"/>
    <property type="match status" value="1"/>
</dbReference>
<keyword evidence="2" id="KW-0805">Transcription regulation</keyword>
<evidence type="ECO:0000313" key="9">
    <source>
        <dbReference type="EMBL" id="CAJ1944071.1"/>
    </source>
</evidence>
<dbReference type="Pfam" id="PF23177">
    <property type="entry name" value="bHLH_IRO3"/>
    <property type="match status" value="1"/>
</dbReference>
<dbReference type="PANTHER" id="PTHR47075">
    <property type="entry name" value="TRANSCRIPTION FACTOR BHLH47"/>
    <property type="match status" value="1"/>
</dbReference>
<comment type="subcellular location">
    <subcellularLocation>
        <location evidence="1">Nucleus</location>
    </subcellularLocation>
</comment>
<dbReference type="InterPro" id="IPR011598">
    <property type="entry name" value="bHLH_dom"/>
</dbReference>
<dbReference type="GO" id="GO:0046983">
    <property type="term" value="F:protein dimerization activity"/>
    <property type="evidence" value="ECO:0007669"/>
    <property type="project" value="InterPro"/>
</dbReference>
<feature type="coiled-coil region" evidence="6">
    <location>
        <begin position="220"/>
        <end position="268"/>
    </location>
</feature>
<evidence type="ECO:0000313" key="10">
    <source>
        <dbReference type="Proteomes" id="UP001189624"/>
    </source>
</evidence>
<feature type="region of interest" description="Disordered" evidence="7">
    <location>
        <begin position="152"/>
        <end position="177"/>
    </location>
</feature>